<proteinExistence type="inferred from homology"/>
<dbReference type="GO" id="GO:0000428">
    <property type="term" value="C:DNA-directed RNA polymerase complex"/>
    <property type="evidence" value="ECO:0007669"/>
    <property type="project" value="UniProtKB-KW"/>
</dbReference>
<keyword evidence="9" id="KW-0548">Nucleotidyltransferase</keyword>
<dbReference type="GO" id="GO:0003899">
    <property type="term" value="F:DNA-directed RNA polymerase activity"/>
    <property type="evidence" value="ECO:0007669"/>
    <property type="project" value="UniProtKB-EC"/>
</dbReference>
<comment type="similarity">
    <text evidence="3">Belongs to the RNA polymerase beta chain family.</text>
</comment>
<evidence type="ECO:0000256" key="3">
    <source>
        <dbReference type="ARBA" id="ARBA00006835"/>
    </source>
</evidence>
<evidence type="ECO:0000256" key="10">
    <source>
        <dbReference type="ARBA" id="ARBA00023163"/>
    </source>
</evidence>
<feature type="domain" description="DNA-directed RNA polymerase subunit 2 hybrid-binding" evidence="13">
    <location>
        <begin position="682"/>
        <end position="923"/>
    </location>
</feature>
<geneLocation type="chloroplast" evidence="15"/>
<dbReference type="PROSITE" id="PS01166">
    <property type="entry name" value="RNA_POL_BETA"/>
    <property type="match status" value="1"/>
</dbReference>
<dbReference type="Pfam" id="PF04560">
    <property type="entry name" value="RNA_pol_Rpb2_7"/>
    <property type="match status" value="1"/>
</dbReference>
<feature type="domain" description="DNA-directed RNA polymerase subunit 2 hybrid-binding" evidence="13">
    <location>
        <begin position="89"/>
        <end position="301"/>
    </location>
</feature>
<comment type="subcellular location">
    <subcellularLocation>
        <location evidence="2">Plastid</location>
        <location evidence="2">Chloroplast</location>
    </subcellularLocation>
</comment>
<keyword evidence="6 15" id="KW-0150">Chloroplast</keyword>
<dbReference type="GO" id="GO:0032549">
    <property type="term" value="F:ribonucleoside binding"/>
    <property type="evidence" value="ECO:0007669"/>
    <property type="project" value="InterPro"/>
</dbReference>
<dbReference type="InterPro" id="IPR037033">
    <property type="entry name" value="DNA-dir_RNAP_su2_hyb_sf"/>
</dbReference>
<dbReference type="GeneID" id="26378851"/>
<dbReference type="RefSeq" id="YP_009185075.1">
    <property type="nucleotide sequence ID" value="NC_028584.1"/>
</dbReference>
<dbReference type="InterPro" id="IPR015712">
    <property type="entry name" value="DNA-dir_RNA_pol_su2"/>
</dbReference>
<evidence type="ECO:0000256" key="12">
    <source>
        <dbReference type="ARBA" id="ARBA00032782"/>
    </source>
</evidence>
<evidence type="ECO:0000256" key="7">
    <source>
        <dbReference type="ARBA" id="ARBA00022640"/>
    </source>
</evidence>
<dbReference type="Gene3D" id="2.40.50.100">
    <property type="match status" value="1"/>
</dbReference>
<dbReference type="Gene3D" id="2.40.50.150">
    <property type="match status" value="1"/>
</dbReference>
<dbReference type="InterPro" id="IPR007121">
    <property type="entry name" value="RNA_pol_bsu_CS"/>
</dbReference>
<feature type="domain" description="RNA polymerase Rpb2" evidence="14">
    <location>
        <begin position="925"/>
        <end position="997"/>
    </location>
</feature>
<dbReference type="InterPro" id="IPR007641">
    <property type="entry name" value="RNA_pol_Rpb2_7"/>
</dbReference>
<evidence type="ECO:0000256" key="6">
    <source>
        <dbReference type="ARBA" id="ARBA00022528"/>
    </source>
</evidence>
<sequence>MKKHTKFLTRSVSSILTSSRFVQSEVRSLSSSSLRPSIASVLATPYIWHVMSSRSRASISEHVSSGKSLVSSVSTRALEKGLFICEHCERSARPCLSEQLNSCGASEYNLETFHRSNQDTCLNHKPLVKEGDWVQSGEILTDCSSSIGGELSLGQNLLIAYMPWEGFNFEDAILISERLVLDDLYTSVHIERYEIEPKETKLGKEEITRDIPDVTPQELEHLDSRGIAKLGSWIEEGDILIGRSSPINKKAQSPYQKLLYTILEKDFLPIRDTSLRAPRGIKAKVIDIQIFLRKNQKTSEKPLRSQIKVLGANFGSRRASEASTMPEGARPALTSSLKTNHKNRINKCDLWHSPRRGSELSKRMTASESESTLASLRSALQFAAFPKYVTSRQNSYTFKEREFSLKNGVNKQESKPLYAILNLKKRNTRRSCTVSRKHTPQERMRLESRKQIRELRSASRFISVELAEESKTRNSLRSSFKNVKVRPLFRIRLVSNIKNVANLQAHNARLSLQSQEIAGQASASSKTDQASASSPLKLNAAKRTRAHELQALEYQSNLLSSDFSKFGEVMCASYAPKARRYPSYSSPRVIHGGRALRVSASTFAVVNKGAASWPTFALASLRSALQINKSFTRSFSYSMPRFISKTEANLFFVTKGEHSEDKRSEYAREFQTKARERLSFGRTGSQAKQRFIVVNKCVRFARRVKTKSSNIFKSSLGFAKRGSQHSRVRLSSLSSTRFECKGSSLSTIQIFLAEKRKIQIGDKMAGRHGNKGIISQILPLADMPYLPNGSPIDMVLNPLGVPSRMNVGQIYECLLGLAGKFLGENYKIFPFDEIYGAEASRSFVFSKLYEARQKTGCNWLFNPDSPGKIRIFDGRTGEGYDQPVTVGIAYMLRLVHMVDDKIHMRSTGPYSLVTQQPLRGRSKQGGQRLGEMEVWALEGYGAAFTLLEMLTIKSDDMTGRMTLWSNLIRNKDISIGTPESFKVLICELQALCLDIGIFRYNTKNLNDVGVKTTHHNIRSAFEAQLGTSGIANKEVNRGLARTSSLNLIEINNLMNLP</sequence>
<dbReference type="GO" id="GO:0003677">
    <property type="term" value="F:DNA binding"/>
    <property type="evidence" value="ECO:0007669"/>
    <property type="project" value="InterPro"/>
</dbReference>
<reference evidence="15" key="1">
    <citation type="journal article" date="2015" name="BMC Evol. Biol.">
        <title>Chloroplast phylogenomic analysis of chlorophyte green algae identifies a novel lineage sister to the Sphaeropleales (Chlorophyceae).</title>
        <authorList>
            <person name="Lemieux C."/>
            <person name="Vincent A.T."/>
            <person name="Labarre A."/>
            <person name="Otis C."/>
            <person name="Turmel M."/>
        </authorList>
    </citation>
    <scope>NUCLEOTIDE SEQUENCE</scope>
</reference>
<evidence type="ECO:0000256" key="1">
    <source>
        <dbReference type="ARBA" id="ARBA00004026"/>
    </source>
</evidence>
<gene>
    <name evidence="15" type="primary">rpoBb</name>
</gene>
<keyword evidence="7 15" id="KW-0934">Plastid</keyword>
<dbReference type="EC" id="2.7.7.6" evidence="4"/>
<accession>A0A0S2LQC2</accession>
<dbReference type="Pfam" id="PF00562">
    <property type="entry name" value="RNA_pol_Rpb2_6"/>
    <property type="match status" value="2"/>
</dbReference>
<dbReference type="Gene3D" id="3.90.1800.10">
    <property type="entry name" value="RNA polymerase alpha subunit dimerisation domain"/>
    <property type="match status" value="1"/>
</dbReference>
<evidence type="ECO:0000256" key="11">
    <source>
        <dbReference type="ARBA" id="ARBA00026088"/>
    </source>
</evidence>
<dbReference type="PANTHER" id="PTHR20856">
    <property type="entry name" value="DNA-DIRECTED RNA POLYMERASE I SUBUNIT 2"/>
    <property type="match status" value="1"/>
</dbReference>
<protein>
    <recommendedName>
        <fullName evidence="4">DNA-directed RNA polymerase</fullName>
        <ecNumber evidence="4">2.7.7.6</ecNumber>
    </recommendedName>
    <alternativeName>
        <fullName evidence="12">PEP</fullName>
    </alternativeName>
</protein>
<dbReference type="InterPro" id="IPR007120">
    <property type="entry name" value="DNA-dir_RNAP_su2_dom"/>
</dbReference>
<keyword evidence="5" id="KW-0240">DNA-directed RNA polymerase</keyword>
<evidence type="ECO:0000313" key="15">
    <source>
        <dbReference type="EMBL" id="ALO63320.1"/>
    </source>
</evidence>
<keyword evidence="8" id="KW-0808">Transferase</keyword>
<comment type="subunit">
    <text evidence="11">In plastids the minimal PEP RNA polymerase catalytic core is composed of four subunits: alpha, beta, beta', and beta''. When a (nuclear-encoded) sigma factor is associated with the core the holoenzyme is formed, which can initiate transcription.</text>
</comment>
<dbReference type="SUPFAM" id="SSF64484">
    <property type="entry name" value="beta and beta-prime subunits of DNA dependent RNA-polymerase"/>
    <property type="match status" value="1"/>
</dbReference>
<evidence type="ECO:0000256" key="2">
    <source>
        <dbReference type="ARBA" id="ARBA00004229"/>
    </source>
</evidence>
<dbReference type="Gene3D" id="2.40.270.10">
    <property type="entry name" value="DNA-directed RNA polymerase, subunit 2, domain 6"/>
    <property type="match status" value="1"/>
</dbReference>
<organism evidence="15">
    <name type="scientific">Characiochloris acuminata</name>
    <dbReference type="NCBI Taxonomy" id="167768"/>
    <lineage>
        <taxon>Eukaryota</taxon>
        <taxon>Viridiplantae</taxon>
        <taxon>Chlorophyta</taxon>
        <taxon>core chlorophytes</taxon>
        <taxon>Chlorophyceae</taxon>
        <taxon>CS clade</taxon>
        <taxon>Chlamydomonadales</taxon>
        <taxon>Characiochloridaceae</taxon>
        <taxon>Characiochloris</taxon>
    </lineage>
</organism>
<name>A0A0S2LQC2_9CHLO</name>
<evidence type="ECO:0000256" key="4">
    <source>
        <dbReference type="ARBA" id="ARBA00012418"/>
    </source>
</evidence>
<comment type="function">
    <text evidence="1">DNA-dependent RNA polymerase catalyzes the transcription of DNA into RNA using the four ribonucleoside triphosphates as substrates.</text>
</comment>
<evidence type="ECO:0000256" key="5">
    <source>
        <dbReference type="ARBA" id="ARBA00022478"/>
    </source>
</evidence>
<dbReference type="GO" id="GO:0006351">
    <property type="term" value="P:DNA-templated transcription"/>
    <property type="evidence" value="ECO:0007669"/>
    <property type="project" value="InterPro"/>
</dbReference>
<evidence type="ECO:0000256" key="9">
    <source>
        <dbReference type="ARBA" id="ARBA00022695"/>
    </source>
</evidence>
<dbReference type="GO" id="GO:0009507">
    <property type="term" value="C:chloroplast"/>
    <property type="evidence" value="ECO:0007669"/>
    <property type="project" value="UniProtKB-SubCell"/>
</dbReference>
<dbReference type="AlphaFoldDB" id="A0A0S2LQC2"/>
<dbReference type="InterPro" id="IPR014724">
    <property type="entry name" value="RNA_pol_RPB2_OB-fold"/>
</dbReference>
<evidence type="ECO:0000259" key="13">
    <source>
        <dbReference type="Pfam" id="PF00562"/>
    </source>
</evidence>
<dbReference type="EMBL" id="KT625418">
    <property type="protein sequence ID" value="ALO63320.1"/>
    <property type="molecule type" value="Genomic_DNA"/>
</dbReference>
<keyword evidence="10" id="KW-0804">Transcription</keyword>
<evidence type="ECO:0000256" key="8">
    <source>
        <dbReference type="ARBA" id="ARBA00022679"/>
    </source>
</evidence>
<evidence type="ECO:0000259" key="14">
    <source>
        <dbReference type="Pfam" id="PF04560"/>
    </source>
</evidence>